<dbReference type="Proteomes" id="UP000177746">
    <property type="component" value="Unassembled WGS sequence"/>
</dbReference>
<sequence>MQGWIDNPKELQKFLRGLCPPPVVAPTPEPPLDFLVRVDRSVKPTYPNWMKKVMHPELEGTGPAEYNLETQVEEWLHDDQKSEVIHGQVIYDYLKKRDMLADQLGLADLLAIQAKGIKVFRNLFKSFKSKAVFGWRSVVEVRNGHLDVPCLYEDGDWVVLSWRWLDNGWDSRRPALRFGK</sequence>
<evidence type="ECO:0000313" key="1">
    <source>
        <dbReference type="EMBL" id="OHA90975.1"/>
    </source>
</evidence>
<accession>A0A1G2T129</accession>
<name>A0A1G2T129_9BACT</name>
<dbReference type="AlphaFoldDB" id="A0A1G2T129"/>
<comment type="caution">
    <text evidence="1">The sequence shown here is derived from an EMBL/GenBank/DDBJ whole genome shotgun (WGS) entry which is preliminary data.</text>
</comment>
<dbReference type="EMBL" id="MHVI01000024">
    <property type="protein sequence ID" value="OHA90975.1"/>
    <property type="molecule type" value="Genomic_DNA"/>
</dbReference>
<gene>
    <name evidence="1" type="ORF">A2665_01570</name>
</gene>
<evidence type="ECO:0000313" key="2">
    <source>
        <dbReference type="Proteomes" id="UP000177746"/>
    </source>
</evidence>
<reference evidence="1 2" key="1">
    <citation type="journal article" date="2016" name="Nat. Commun.">
        <title>Thousands of microbial genomes shed light on interconnected biogeochemical processes in an aquifer system.</title>
        <authorList>
            <person name="Anantharaman K."/>
            <person name="Brown C.T."/>
            <person name="Hug L.A."/>
            <person name="Sharon I."/>
            <person name="Castelle C.J."/>
            <person name="Probst A.J."/>
            <person name="Thomas B.C."/>
            <person name="Singh A."/>
            <person name="Wilkins M.J."/>
            <person name="Karaoz U."/>
            <person name="Brodie E.L."/>
            <person name="Williams K.H."/>
            <person name="Hubbard S.S."/>
            <person name="Banfield J.F."/>
        </authorList>
    </citation>
    <scope>NUCLEOTIDE SEQUENCE [LARGE SCALE GENOMIC DNA]</scope>
</reference>
<protein>
    <submittedName>
        <fullName evidence="1">Uncharacterized protein</fullName>
    </submittedName>
</protein>
<organism evidence="1 2">
    <name type="scientific">Candidatus Zambryskibacteria bacterium RIFCSPHIGHO2_01_FULL_46_30</name>
    <dbReference type="NCBI Taxonomy" id="1802739"/>
    <lineage>
        <taxon>Bacteria</taxon>
        <taxon>Candidatus Zambryskiibacteriota</taxon>
    </lineage>
</organism>
<proteinExistence type="predicted"/>